<dbReference type="Pfam" id="PF12802">
    <property type="entry name" value="MarR_2"/>
    <property type="match status" value="1"/>
</dbReference>
<dbReference type="InterPro" id="IPR039422">
    <property type="entry name" value="MarR/SlyA-like"/>
</dbReference>
<reference evidence="2 3" key="1">
    <citation type="submission" date="2017-04" db="EMBL/GenBank/DDBJ databases">
        <title>The new phylogeny of genus Mycobacterium.</title>
        <authorList>
            <person name="Tortoli E."/>
            <person name="Trovato A."/>
            <person name="Cirillo D.M."/>
        </authorList>
    </citation>
    <scope>NUCLEOTIDE SEQUENCE [LARGE SCALE GENOMIC DNA]</scope>
    <source>
        <strain evidence="2 3">KCTC 19819</strain>
    </source>
</reference>
<dbReference type="Proteomes" id="UP000193577">
    <property type="component" value="Unassembled WGS sequence"/>
</dbReference>
<dbReference type="PANTHER" id="PTHR33164">
    <property type="entry name" value="TRANSCRIPTIONAL REGULATOR, MARR FAMILY"/>
    <property type="match status" value="1"/>
</dbReference>
<dbReference type="InterPro" id="IPR036390">
    <property type="entry name" value="WH_DNA-bd_sf"/>
</dbReference>
<name>A0AA91PEZ8_9MYCO</name>
<dbReference type="AlphaFoldDB" id="A0AA91PEZ8"/>
<dbReference type="RefSeq" id="WP_085303559.1">
    <property type="nucleotide sequence ID" value="NZ_AP022594.1"/>
</dbReference>
<accession>A0AA91PEZ8</accession>
<dbReference type="SUPFAM" id="SSF46785">
    <property type="entry name" value="Winged helix' DNA-binding domain"/>
    <property type="match status" value="1"/>
</dbReference>
<evidence type="ECO:0000259" key="1">
    <source>
        <dbReference type="PROSITE" id="PS50995"/>
    </source>
</evidence>
<dbReference type="PRINTS" id="PR00598">
    <property type="entry name" value="HTHMARR"/>
</dbReference>
<gene>
    <name evidence="2" type="ORF">B8W67_08930</name>
</gene>
<dbReference type="GO" id="GO:0006950">
    <property type="term" value="P:response to stress"/>
    <property type="evidence" value="ECO:0007669"/>
    <property type="project" value="TreeGrafter"/>
</dbReference>
<dbReference type="PROSITE" id="PS50995">
    <property type="entry name" value="HTH_MARR_2"/>
    <property type="match status" value="1"/>
</dbReference>
<keyword evidence="3" id="KW-1185">Reference proteome</keyword>
<dbReference type="GO" id="GO:0003700">
    <property type="term" value="F:DNA-binding transcription factor activity"/>
    <property type="evidence" value="ECO:0007669"/>
    <property type="project" value="InterPro"/>
</dbReference>
<protein>
    <submittedName>
        <fullName evidence="2">MarR family transcriptional regulator</fullName>
    </submittedName>
</protein>
<dbReference type="Gene3D" id="1.10.10.10">
    <property type="entry name" value="Winged helix-like DNA-binding domain superfamily/Winged helix DNA-binding domain"/>
    <property type="match status" value="1"/>
</dbReference>
<organism evidence="2 3">
    <name type="scientific">Mycolicibacillus koreensis</name>
    <dbReference type="NCBI Taxonomy" id="1069220"/>
    <lineage>
        <taxon>Bacteria</taxon>
        <taxon>Bacillati</taxon>
        <taxon>Actinomycetota</taxon>
        <taxon>Actinomycetes</taxon>
        <taxon>Mycobacteriales</taxon>
        <taxon>Mycobacteriaceae</taxon>
        <taxon>Mycolicibacillus</taxon>
    </lineage>
</organism>
<dbReference type="EMBL" id="NCXO01000015">
    <property type="protein sequence ID" value="OSC33967.1"/>
    <property type="molecule type" value="Genomic_DNA"/>
</dbReference>
<dbReference type="PANTHER" id="PTHR33164:SF99">
    <property type="entry name" value="MARR FAMILY REGULATORY PROTEIN"/>
    <property type="match status" value="1"/>
</dbReference>
<proteinExistence type="predicted"/>
<dbReference type="InterPro" id="IPR036388">
    <property type="entry name" value="WH-like_DNA-bd_sf"/>
</dbReference>
<dbReference type="InterPro" id="IPR000835">
    <property type="entry name" value="HTH_MarR-typ"/>
</dbReference>
<feature type="domain" description="HTH marR-type" evidence="1">
    <location>
        <begin position="1"/>
        <end position="134"/>
    </location>
</feature>
<sequence>MWRSYLESTRLLLRALDRQLSADAGISLSDFEVLALLSEAPQRRLRMSELADSVATTRSGITRAVARLVGLGWVQRAECTEDKRGSYAELTDAGLQKVRAAAPGHVAAVRANLFDLLSARDVELFGHAYGQIRDHLADQS</sequence>
<comment type="caution">
    <text evidence="2">The sequence shown here is derived from an EMBL/GenBank/DDBJ whole genome shotgun (WGS) entry which is preliminary data.</text>
</comment>
<dbReference type="SMART" id="SM00347">
    <property type="entry name" value="HTH_MARR"/>
    <property type="match status" value="1"/>
</dbReference>
<evidence type="ECO:0000313" key="2">
    <source>
        <dbReference type="EMBL" id="OSC33967.1"/>
    </source>
</evidence>
<evidence type="ECO:0000313" key="3">
    <source>
        <dbReference type="Proteomes" id="UP000193577"/>
    </source>
</evidence>